<dbReference type="GO" id="GO:0016829">
    <property type="term" value="F:lyase activity"/>
    <property type="evidence" value="ECO:0007669"/>
    <property type="project" value="UniProtKB-KW"/>
</dbReference>
<organism evidence="5 6">
    <name type="scientific">Pedosphaera parvula (strain Ellin514)</name>
    <dbReference type="NCBI Taxonomy" id="320771"/>
    <lineage>
        <taxon>Bacteria</taxon>
        <taxon>Pseudomonadati</taxon>
        <taxon>Verrucomicrobiota</taxon>
        <taxon>Pedosphaerae</taxon>
        <taxon>Pedosphaerales</taxon>
        <taxon>Pedosphaeraceae</taxon>
        <taxon>Pedosphaera</taxon>
    </lineage>
</organism>
<keyword evidence="5" id="KW-0456">Lyase</keyword>
<comment type="caution">
    <text evidence="5">The sequence shown here is derived from an EMBL/GenBank/DDBJ whole genome shotgun (WGS) entry which is preliminary data.</text>
</comment>
<dbReference type="GO" id="GO:0009396">
    <property type="term" value="P:folic acid-containing compound biosynthetic process"/>
    <property type="evidence" value="ECO:0007669"/>
    <property type="project" value="InterPro"/>
</dbReference>
<dbReference type="InterPro" id="IPR005801">
    <property type="entry name" value="ADC_synthase"/>
</dbReference>
<dbReference type="Proteomes" id="UP000003688">
    <property type="component" value="Unassembled WGS sequence"/>
</dbReference>
<evidence type="ECO:0000313" key="6">
    <source>
        <dbReference type="Proteomes" id="UP000003688"/>
    </source>
</evidence>
<dbReference type="GO" id="GO:0046820">
    <property type="term" value="F:4-amino-4-deoxychorismate synthase activity"/>
    <property type="evidence" value="ECO:0007669"/>
    <property type="project" value="UniProtKB-EC"/>
</dbReference>
<name>B9XIX3_PEDPL</name>
<dbReference type="SUPFAM" id="SSF56322">
    <property type="entry name" value="ADC synthase"/>
    <property type="match status" value="1"/>
</dbReference>
<dbReference type="Gene3D" id="3.60.120.10">
    <property type="entry name" value="Anthranilate synthase"/>
    <property type="match status" value="1"/>
</dbReference>
<dbReference type="RefSeq" id="WP_007415766.1">
    <property type="nucleotide sequence ID" value="NZ_ABOX02000019.1"/>
</dbReference>
<dbReference type="GO" id="GO:0000162">
    <property type="term" value="P:L-tryptophan biosynthetic process"/>
    <property type="evidence" value="ECO:0007669"/>
    <property type="project" value="TreeGrafter"/>
</dbReference>
<proteinExistence type="predicted"/>
<dbReference type="InterPro" id="IPR005802">
    <property type="entry name" value="ADC_synth_comp_1"/>
</dbReference>
<dbReference type="PANTHER" id="PTHR11236:SF50">
    <property type="entry name" value="AMINODEOXYCHORISMATE SYNTHASE COMPONENT 1"/>
    <property type="match status" value="1"/>
</dbReference>
<evidence type="ECO:0000313" key="5">
    <source>
        <dbReference type="EMBL" id="EEF60200.1"/>
    </source>
</evidence>
<dbReference type="NCBIfam" id="TIGR00553">
    <property type="entry name" value="pabB"/>
    <property type="match status" value="1"/>
</dbReference>
<dbReference type="PRINTS" id="PR00095">
    <property type="entry name" value="ANTSNTHASEI"/>
</dbReference>
<dbReference type="Pfam" id="PF00425">
    <property type="entry name" value="Chorismate_bind"/>
    <property type="match status" value="1"/>
</dbReference>
<dbReference type="InterPro" id="IPR015890">
    <property type="entry name" value="Chorismate_C"/>
</dbReference>
<accession>B9XIX3</accession>
<keyword evidence="6" id="KW-1185">Reference proteome</keyword>
<dbReference type="InterPro" id="IPR019999">
    <property type="entry name" value="Anth_synth_I-like"/>
</dbReference>
<evidence type="ECO:0000256" key="1">
    <source>
        <dbReference type="ARBA" id="ARBA00013139"/>
    </source>
</evidence>
<sequence length="478" mass="53340">MRPLIHEITTAHTPESLVEQLQGEPGIVLLRSALFDSTQARYSFIAARPFLTVRSFGSRCELIFAGATHVQFGNPWHVLDGLMARYELLDEVDLPFPLGGCFGYWGYDLKNFVEPKLPRRAVNEQELPDCHVGFYDSLVVFDHRLSKTWIVSTGLKLDGSRHETQARNQLEFWRQLLTSTPSEQIGSTAQESADQTISSNLSRADFISRVQRVREYIHAGDIYQVNLSHRLSAPCPYSGWKLFQRLAAVSPAPFSAYLDCDDFQIASSSPELFLRLSGSHILTRPIKGTRPRSADPDQDARLTYELQTSPKEMAELVMITDLLRNDLGRVCEYGSVRVPELVRLERYPQVQHLVSTVEGRLRPDVTHFAAFASCFPGGSITGAPKIRAMEIIDELEPITRGPYTGSIGYLGFNRESQLNIAIRTAIRKNDVAWFNVGAGIVADSNPAAEYDETIAKARGFLSALDLQGQAEFSPQSAS</sequence>
<dbReference type="Pfam" id="PF04715">
    <property type="entry name" value="Anth_synt_I_N"/>
    <property type="match status" value="1"/>
</dbReference>
<evidence type="ECO:0000259" key="3">
    <source>
        <dbReference type="Pfam" id="PF00425"/>
    </source>
</evidence>
<dbReference type="PANTHER" id="PTHR11236">
    <property type="entry name" value="AMINOBENZOATE/ANTHRANILATE SYNTHASE"/>
    <property type="match status" value="1"/>
</dbReference>
<dbReference type="OrthoDB" id="9803598at2"/>
<keyword evidence="2" id="KW-0808">Transferase</keyword>
<feature type="domain" description="Anthranilate synthase component I N-terminal" evidence="4">
    <location>
        <begin position="12"/>
        <end position="149"/>
    </location>
</feature>
<feature type="domain" description="Chorismate-utilising enzyme C-terminal" evidence="3">
    <location>
        <begin position="203"/>
        <end position="456"/>
    </location>
</feature>
<protein>
    <recommendedName>
        <fullName evidence="1">aminodeoxychorismate synthase</fullName>
        <ecNumber evidence="1">2.6.1.85</ecNumber>
    </recommendedName>
</protein>
<gene>
    <name evidence="5" type="ORF">Cflav_PD3259</name>
</gene>
<evidence type="ECO:0000256" key="2">
    <source>
        <dbReference type="ARBA" id="ARBA00022679"/>
    </source>
</evidence>
<dbReference type="AlphaFoldDB" id="B9XIX3"/>
<dbReference type="InterPro" id="IPR006805">
    <property type="entry name" value="Anth_synth_I_N"/>
</dbReference>
<dbReference type="STRING" id="320771.Cflav_PD3259"/>
<reference evidence="5 6" key="1">
    <citation type="journal article" date="2011" name="J. Bacteriol.">
        <title>Genome sequence of 'Pedosphaera parvula' Ellin514, an aerobic Verrucomicrobial isolate from pasture soil.</title>
        <authorList>
            <person name="Kant R."/>
            <person name="van Passel M.W."/>
            <person name="Sangwan P."/>
            <person name="Palva A."/>
            <person name="Lucas S."/>
            <person name="Copeland A."/>
            <person name="Lapidus A."/>
            <person name="Glavina Del Rio T."/>
            <person name="Dalin E."/>
            <person name="Tice H."/>
            <person name="Bruce D."/>
            <person name="Goodwin L."/>
            <person name="Pitluck S."/>
            <person name="Chertkov O."/>
            <person name="Larimer F.W."/>
            <person name="Land M.L."/>
            <person name="Hauser L."/>
            <person name="Brettin T.S."/>
            <person name="Detter J.C."/>
            <person name="Han S."/>
            <person name="de Vos W.M."/>
            <person name="Janssen P.H."/>
            <person name="Smidt H."/>
        </authorList>
    </citation>
    <scope>NUCLEOTIDE SEQUENCE [LARGE SCALE GENOMIC DNA]</scope>
    <source>
        <strain evidence="5 6">Ellin514</strain>
    </source>
</reference>
<dbReference type="EC" id="2.6.1.85" evidence="1"/>
<dbReference type="EMBL" id="ABOX02000019">
    <property type="protein sequence ID" value="EEF60200.1"/>
    <property type="molecule type" value="Genomic_DNA"/>
</dbReference>
<evidence type="ECO:0000259" key="4">
    <source>
        <dbReference type="Pfam" id="PF04715"/>
    </source>
</evidence>